<feature type="coiled-coil region" evidence="1">
    <location>
        <begin position="355"/>
        <end position="389"/>
    </location>
</feature>
<dbReference type="InterPro" id="IPR037696">
    <property type="entry name" value="CCDC77"/>
</dbReference>
<evidence type="ECO:0000256" key="2">
    <source>
        <dbReference type="SAM" id="MobiDB-lite"/>
    </source>
</evidence>
<name>A0A8C7AK93_NEOVI</name>
<evidence type="ECO:0000313" key="3">
    <source>
        <dbReference type="Ensembl" id="ENSNVIP00000006843.1"/>
    </source>
</evidence>
<reference evidence="3" key="2">
    <citation type="submission" date="2025-09" db="UniProtKB">
        <authorList>
            <consortium name="Ensembl"/>
        </authorList>
    </citation>
    <scope>IDENTIFICATION</scope>
</reference>
<keyword evidence="4" id="KW-1185">Reference proteome</keyword>
<dbReference type="GO" id="GO:0005813">
    <property type="term" value="C:centrosome"/>
    <property type="evidence" value="ECO:0007669"/>
    <property type="project" value="Ensembl"/>
</dbReference>
<proteinExistence type="predicted"/>
<feature type="region of interest" description="Disordered" evidence="2">
    <location>
        <begin position="329"/>
        <end position="351"/>
    </location>
</feature>
<dbReference type="GeneTree" id="ENSGT00390000010251"/>
<feature type="region of interest" description="Disordered" evidence="2">
    <location>
        <begin position="197"/>
        <end position="217"/>
    </location>
</feature>
<keyword evidence="1" id="KW-0175">Coiled coil</keyword>
<dbReference type="PANTHER" id="PTHR22091">
    <property type="entry name" value="COILED-COIL DOMAIN-CONTAINING PROTEIN 77"/>
    <property type="match status" value="1"/>
</dbReference>
<dbReference type="Ensembl" id="ENSNVIT00000008015.1">
    <property type="protein sequence ID" value="ENSNVIP00000006843.1"/>
    <property type="gene ID" value="ENSNVIG00000005398.1"/>
</dbReference>
<feature type="compositionally biased region" description="Basic and acidic residues" evidence="2">
    <location>
        <begin position="199"/>
        <end position="216"/>
    </location>
</feature>
<dbReference type="PANTHER" id="PTHR22091:SF1">
    <property type="entry name" value="COILED-COIL DOMAIN-CONTAINING PROTEIN 77"/>
    <property type="match status" value="1"/>
</dbReference>
<accession>A0A8C7AK93</accession>
<dbReference type="AlphaFoldDB" id="A0A8C7AK93"/>
<organism evidence="3 4">
    <name type="scientific">Neovison vison</name>
    <name type="common">American mink</name>
    <name type="synonym">Mustela vison</name>
    <dbReference type="NCBI Taxonomy" id="452646"/>
    <lineage>
        <taxon>Eukaryota</taxon>
        <taxon>Metazoa</taxon>
        <taxon>Chordata</taxon>
        <taxon>Craniata</taxon>
        <taxon>Vertebrata</taxon>
        <taxon>Euteleostomi</taxon>
        <taxon>Mammalia</taxon>
        <taxon>Eutheria</taxon>
        <taxon>Laurasiatheria</taxon>
        <taxon>Carnivora</taxon>
        <taxon>Caniformia</taxon>
        <taxon>Musteloidea</taxon>
        <taxon>Mustelidae</taxon>
        <taxon>Mustelinae</taxon>
        <taxon>Neogale</taxon>
    </lineage>
</organism>
<feature type="coiled-coil region" evidence="1">
    <location>
        <begin position="63"/>
        <end position="121"/>
    </location>
</feature>
<reference evidence="3" key="1">
    <citation type="submission" date="2025-08" db="UniProtKB">
        <authorList>
            <consortium name="Ensembl"/>
        </authorList>
    </citation>
    <scope>IDENTIFICATION</scope>
</reference>
<evidence type="ECO:0000256" key="1">
    <source>
        <dbReference type="SAM" id="Coils"/>
    </source>
</evidence>
<sequence>MNFTPVRTPVCRKPTTVSKHDVPCSFSGPTKWKRMSFLDSMESTPLPSTEDRLAVLCPSQELLEYYQKKMTECEEENEELLKKLELYKAACDAQHKLEWDLQQREEEIAELQKALSDIQVCLFQEREHVLRLYSENDRLRIREIEDKKKIQNLLALVGTDTGEVTYFYKEPPNKVSIHSKTIQAIGICEQNESSSAFRADSKVNKKKPAMREKEESSEQYQRDIQTLILQVESLQAQLEEQTKLSREQVEGLMEDRRIRIEEIQVHHQRNQDKIKELTKKKLHLTDLLSSSSTGDMLSLRLEKHNKTKTIFDILELVFTLSQLRSWSQGEKKKKKKKKKSLPLRHETNENQKDYMKSLKDKLVQEKKLSNMYQEQCISLEEELARIREEEGVRREIFKDRTNKMGKRLQVMTRRYEALENRRILEVEGFKTDIKILRQKLKHLEQILYKATLNAQANQDLAILCEVRDSNRRAHKLQGELKNLKSKVFGLENELRLC</sequence>
<protein>
    <submittedName>
        <fullName evidence="3">Coiled-coil domain containing 77</fullName>
    </submittedName>
</protein>
<dbReference type="Proteomes" id="UP000694425">
    <property type="component" value="Unplaced"/>
</dbReference>
<feature type="coiled-coil region" evidence="1">
    <location>
        <begin position="426"/>
        <end position="493"/>
    </location>
</feature>
<feature type="compositionally biased region" description="Basic residues" evidence="2">
    <location>
        <begin position="331"/>
        <end position="342"/>
    </location>
</feature>
<evidence type="ECO:0000313" key="4">
    <source>
        <dbReference type="Proteomes" id="UP000694425"/>
    </source>
</evidence>